<name>A0A543A4Z7_9ACTN</name>
<dbReference type="AlphaFoldDB" id="A0A543A4Z7"/>
<organism evidence="1 2">
    <name type="scientific">Nocardioides albertanoniae</name>
    <dbReference type="NCBI Taxonomy" id="1175486"/>
    <lineage>
        <taxon>Bacteria</taxon>
        <taxon>Bacillati</taxon>
        <taxon>Actinomycetota</taxon>
        <taxon>Actinomycetes</taxon>
        <taxon>Propionibacteriales</taxon>
        <taxon>Nocardioidaceae</taxon>
        <taxon>Nocardioides</taxon>
    </lineage>
</organism>
<accession>A0A543A4Z7</accession>
<dbReference type="EMBL" id="VFOV01000001">
    <property type="protein sequence ID" value="TQL67670.1"/>
    <property type="molecule type" value="Genomic_DNA"/>
</dbReference>
<proteinExistence type="predicted"/>
<dbReference type="Proteomes" id="UP000320209">
    <property type="component" value="Unassembled WGS sequence"/>
</dbReference>
<sequence length="93" mass="9762">MTKSANSIGTAADGVAGLNLEGPMAKVASALPGSLAVGAANGLKGEWKSDKDTWVKDAREHKRVTTADADAIVETDTLTGQAGKNRREMMERY</sequence>
<keyword evidence="2" id="KW-1185">Reference proteome</keyword>
<reference evidence="1 2" key="1">
    <citation type="submission" date="2019-06" db="EMBL/GenBank/DDBJ databases">
        <title>Sequencing the genomes of 1000 actinobacteria strains.</title>
        <authorList>
            <person name="Klenk H.-P."/>
        </authorList>
    </citation>
    <scope>NUCLEOTIDE SEQUENCE [LARGE SCALE GENOMIC DNA]</scope>
    <source>
        <strain evidence="1 2">DSM 25218</strain>
    </source>
</reference>
<dbReference type="OrthoDB" id="3784065at2"/>
<comment type="caution">
    <text evidence="1">The sequence shown here is derived from an EMBL/GenBank/DDBJ whole genome shotgun (WGS) entry which is preliminary data.</text>
</comment>
<evidence type="ECO:0000313" key="2">
    <source>
        <dbReference type="Proteomes" id="UP000320209"/>
    </source>
</evidence>
<gene>
    <name evidence="1" type="ORF">FB381_1552</name>
</gene>
<dbReference type="RefSeq" id="WP_141779742.1">
    <property type="nucleotide sequence ID" value="NZ_VFOV01000001.1"/>
</dbReference>
<protein>
    <submittedName>
        <fullName evidence="1">Uncharacterized protein</fullName>
    </submittedName>
</protein>
<evidence type="ECO:0000313" key="1">
    <source>
        <dbReference type="EMBL" id="TQL67670.1"/>
    </source>
</evidence>